<dbReference type="SMART" id="SM00369">
    <property type="entry name" value="LRR_TYP"/>
    <property type="match status" value="10"/>
</dbReference>
<keyword evidence="3" id="KW-0732">Signal</keyword>
<keyword evidence="6" id="KW-1185">Reference proteome</keyword>
<dbReference type="InterPro" id="IPR032179">
    <property type="entry name" value="Cry22Aa_Ig-like"/>
</dbReference>
<dbReference type="Pfam" id="PF12799">
    <property type="entry name" value="LRR_4"/>
    <property type="match status" value="4"/>
</dbReference>
<dbReference type="SUPFAM" id="SSF52075">
    <property type="entry name" value="Outer arm dynein light chain 1"/>
    <property type="match status" value="1"/>
</dbReference>
<protein>
    <submittedName>
        <fullName evidence="5">Surface protein responsible for cell interaction contains cell adhesion domain containing p</fullName>
    </submittedName>
</protein>
<dbReference type="OrthoDB" id="2680104at2"/>
<dbReference type="PANTHER" id="PTHR24273">
    <property type="entry name" value="FI04643P-RELATED"/>
    <property type="match status" value="1"/>
</dbReference>
<dbReference type="SMART" id="SM00365">
    <property type="entry name" value="LRR_SD22"/>
    <property type="match status" value="10"/>
</dbReference>
<name>U2FG82_9MOLU</name>
<dbReference type="eggNOG" id="COG3391">
    <property type="taxonomic scope" value="Bacteria"/>
</dbReference>
<keyword evidence="2" id="KW-0677">Repeat</keyword>
<feature type="chain" id="PRO_5004626573" evidence="3">
    <location>
        <begin position="21"/>
        <end position="1678"/>
    </location>
</feature>
<feature type="domain" description="HYR" evidence="4">
    <location>
        <begin position="577"/>
        <end position="669"/>
    </location>
</feature>
<dbReference type="Pfam" id="PF16403">
    <property type="entry name" value="Bact_surface_Ig-like"/>
    <property type="match status" value="11"/>
</dbReference>
<proteinExistence type="predicted"/>
<dbReference type="EMBL" id="AFNU02000007">
    <property type="protein sequence ID" value="ERJ11895.1"/>
    <property type="molecule type" value="Genomic_DNA"/>
</dbReference>
<dbReference type="SMART" id="SM00364">
    <property type="entry name" value="LRR_BAC"/>
    <property type="match status" value="6"/>
</dbReference>
<dbReference type="eggNOG" id="COG4886">
    <property type="taxonomic scope" value="Bacteria"/>
</dbReference>
<dbReference type="Gene3D" id="3.80.10.10">
    <property type="entry name" value="Ribonuclease Inhibitor"/>
    <property type="match status" value="2"/>
</dbReference>
<organism evidence="5 6">
    <name type="scientific">Haloplasma contractile SSD-17B</name>
    <dbReference type="NCBI Taxonomy" id="1033810"/>
    <lineage>
        <taxon>Bacteria</taxon>
        <taxon>Bacillati</taxon>
        <taxon>Mycoplasmatota</taxon>
        <taxon>Mollicutes</taxon>
        <taxon>Haloplasmatales</taxon>
        <taxon>Haloplasmataceae</taxon>
        <taxon>Haloplasma</taxon>
    </lineage>
</organism>
<dbReference type="PROSITE" id="PS51450">
    <property type="entry name" value="LRR"/>
    <property type="match status" value="14"/>
</dbReference>
<evidence type="ECO:0000256" key="1">
    <source>
        <dbReference type="ARBA" id="ARBA00022614"/>
    </source>
</evidence>
<dbReference type="InterPro" id="IPR001611">
    <property type="entry name" value="Leu-rich_rpt"/>
</dbReference>
<gene>
    <name evidence="5" type="ORF">HLPCO_002135</name>
</gene>
<dbReference type="PROSITE" id="PS50825">
    <property type="entry name" value="HYR"/>
    <property type="match status" value="1"/>
</dbReference>
<dbReference type="InterPro" id="IPR032675">
    <property type="entry name" value="LRR_dom_sf"/>
</dbReference>
<evidence type="ECO:0000313" key="6">
    <source>
        <dbReference type="Proteomes" id="UP000005707"/>
    </source>
</evidence>
<comment type="caution">
    <text evidence="5">The sequence shown here is derived from an EMBL/GenBank/DDBJ whole genome shotgun (WGS) entry which is preliminary data.</text>
</comment>
<dbReference type="InterPro" id="IPR025875">
    <property type="entry name" value="Leu-rich_rpt_4"/>
</dbReference>
<dbReference type="Proteomes" id="UP000005707">
    <property type="component" value="Unassembled WGS sequence"/>
</dbReference>
<dbReference type="SUPFAM" id="SSF52058">
    <property type="entry name" value="L domain-like"/>
    <property type="match status" value="1"/>
</dbReference>
<accession>U2FG82</accession>
<evidence type="ECO:0000256" key="3">
    <source>
        <dbReference type="SAM" id="SignalP"/>
    </source>
</evidence>
<feature type="signal peptide" evidence="3">
    <location>
        <begin position="1"/>
        <end position="20"/>
    </location>
</feature>
<dbReference type="InterPro" id="IPR003410">
    <property type="entry name" value="HYR_dom"/>
</dbReference>
<dbReference type="RefSeq" id="WP_021031114.1">
    <property type="nucleotide sequence ID" value="NZ_AFNU02000007.1"/>
</dbReference>
<reference evidence="5 6" key="2">
    <citation type="journal article" date="2013" name="PLoS ONE">
        <title>INDIGO - INtegrated Data Warehouse of MIcrobial GenOmes with Examples from the Red Sea Extremophiles.</title>
        <authorList>
            <person name="Alam I."/>
            <person name="Antunes A."/>
            <person name="Kamau A.A."/>
            <person name="Ba Alawi W."/>
            <person name="Kalkatawi M."/>
            <person name="Stingl U."/>
            <person name="Bajic V.B."/>
        </authorList>
    </citation>
    <scope>NUCLEOTIDE SEQUENCE [LARGE SCALE GENOMIC DNA]</scope>
    <source>
        <strain evidence="5 6">SSD-17B</strain>
    </source>
</reference>
<reference evidence="5 6" key="1">
    <citation type="journal article" date="2011" name="J. Bacteriol.">
        <title>Genome sequence of Haloplasma contractile, an unusual contractile bacterium from a deep-sea anoxic brine lake.</title>
        <authorList>
            <person name="Antunes A."/>
            <person name="Alam I."/>
            <person name="El Dorry H."/>
            <person name="Siam R."/>
            <person name="Robertson A."/>
            <person name="Bajic V.B."/>
            <person name="Stingl U."/>
        </authorList>
    </citation>
    <scope>NUCLEOTIDE SEQUENCE [LARGE SCALE GENOMIC DNA]</scope>
    <source>
        <strain evidence="5 6">SSD-17B</strain>
    </source>
</reference>
<dbReference type="Gene3D" id="2.60.40.10">
    <property type="entry name" value="Immunoglobulins"/>
    <property type="match status" value="15"/>
</dbReference>
<dbReference type="PANTHER" id="PTHR24273:SF32">
    <property type="entry name" value="HYALIN"/>
    <property type="match status" value="1"/>
</dbReference>
<sequence length="1678" mass="182620">MKKYLGIISLFVLFVLSGCVDDTKPTITLDEDFKTTYEVNSIEPDWESFVTVSDDEGEATLTVDTSEVDMNKVGTFHVKLTATDLTGNEVTIPVQISMIDTTKPIIQIADTKIVAFEVGSAEPNWLEGVTATDSYDGEIGLTNANVNTTSVDMNLVGTYTITYTVRDLSNNSSTDSITVTIEDTTAPSITGLQDQTYEVGSEEPNWLDGVTATDNYDGPIYLTLDHVDTTNVDMNTVGTYTVTYTVTDANGNTTTETITVAIVDTTYPTITGLQDQIYEVGTPEPNWLDGVTATDNNDESFTLTLDNVDTTNVDMNTVGTFTVSYTVTDANGNTTTESISVTIVDTTNPTITGLQAQTYEVGTTEPNWLDGLTATDNNDESITLTVDNVDTTSVDMNIVGTFTVTYTVTDINGNTTTETITITIVDTTNPIITGLQDQTYEVGSTEPNWLDGVTATDNYDGSFTLTLNNIDTTNVDMNTVGTFTVTYTVTDVNGNTTTETITITIVDTTKPIITGLQDQTYEVGSLEPNWLDDVTAMDNNDGEITLTLDHVDTTNVDMNTVGTYTVTYTVTDINGNTTTETITITIVDTTNPTITGLVDLTYNVGWTEPNWLERATVTDNYDGELTLTLDNVDTSSVDMNTVGTFTVTYTVTDSNNNTTTESITVSIVDVERPIIIGLQDQTYEVGSTEPDWLDGVTATDNYDGEIILTEANVDSTKVDMDSVGKFTVTYTVTDSSNYTTTESITVTIVDTVAPTFIGLQDQTYEVGTTEPDWLVGIAATDNYDGTINLTKVNINTVSVDMNTVGTFTVTYTVTDANENTTIESITVTIIDTIKPTINGLQDQTYEVGTTEPDWLAGVTATDNYDGTINLTDANVDTTNVDMNTVGTFTVTYTVTDANGNTTTEYITITLVDTTKPTITGLQDQSYEVGSIEPNWLSGVTAMDNYDGSMTLTLDNVDTTKVDMNTVGTFTVTYTVTDTNHNTTSQMITITITDTTAPILSGLQDLTFEVGSTEPDWLAGVTANDNYDGTIALTLDNVDRSNVDMNTVGTFTVTYTVTDTNGNTSIDTIAITIEDTQKPVISGLVDQTYDPGAPEPNWLEGIIVTDNYDGTIELTLENVDTTQVDMNTIGTFTVTYTVSDTSGNTTIVAINVTIEDMTPPIITLNGETELYIHLGTSYTEPGATAYDETDGDLTLNIMIEGTVDPNLVGTYTISYTVSDEALNLTTVTRTIHVEDNVLHAVEDAGLKQAILDDMYITEGPVTTEMAESLTSLYAGFYYIRSVEGLQYFTNLTKIDLLYNDISDITPLENLPLLEDINLNNNNFSDLSSLQNIKTLKNLWLENNNITDLSVLANLSNLDSLYLSNNQVSDLTPLINLANLQNVYLSNNQVTTLPENFSNMLNLNGLHLSGNQITDVTPLSTAPALIELDLSNNQITDLTNYDLLTYLFSLNLNDNSISDLTPLANLTKLSSLRLNNNQISDLTPLGGLTNLTHLYAENNAISDLTPLTNLNKIWYLVLNGNQISDLTALSSLTDLSYLRMNNNQITDLSPLQNLRLSDLQLNNNLISDLSYLANSTSISKLLLNNNQISDISVISNFTGLRTLELDDNMISDLSALSSQTNLELLYLRNNLISDVTPLTSLTTLWRLYLDGNNIDLQDPDTISALDEIKLSSPYVTIDIY</sequence>
<keyword evidence="1" id="KW-0433">Leucine-rich repeat</keyword>
<dbReference type="STRING" id="1033810.HLPCO_002135"/>
<dbReference type="InterPro" id="IPR003591">
    <property type="entry name" value="Leu-rich_rpt_typical-subtyp"/>
</dbReference>
<dbReference type="InterPro" id="IPR013783">
    <property type="entry name" value="Ig-like_fold"/>
</dbReference>
<evidence type="ECO:0000256" key="2">
    <source>
        <dbReference type="ARBA" id="ARBA00022737"/>
    </source>
</evidence>
<dbReference type="InParanoid" id="U2FG82"/>
<dbReference type="PROSITE" id="PS51257">
    <property type="entry name" value="PROKAR_LIPOPROTEIN"/>
    <property type="match status" value="1"/>
</dbReference>
<evidence type="ECO:0000313" key="5">
    <source>
        <dbReference type="EMBL" id="ERJ11895.1"/>
    </source>
</evidence>
<dbReference type="eggNOG" id="COG3291">
    <property type="taxonomic scope" value="Bacteria"/>
</dbReference>
<evidence type="ECO:0000259" key="4">
    <source>
        <dbReference type="PROSITE" id="PS50825"/>
    </source>
</evidence>